<sequence>MASMNDQHGGATAHVLLVPLPAQGHMNPMLQFGRRLAYHGLRPTLVATRYVLSTSPPPGDPFRVAAFSDGFDAGGMASCPDPVEYCRRLEAVGSETLARVIDAEARAGRAATVLVYDPHMAWVPRVARATGVPTAAFLSQPCAVDAIYGEVWAGRVPLPMEDGGDLRRRGVLSVDLATADLPPFVAAPELYPKYLDVSIRQFEDLLDADDVFVNSFNDLEPMEAEHMESTWRAKTVGPTLPSFFLDDGRLPANKNHGIDIFTGDAPCMEWLDKQAPCSVVLASYGTVYSLDGAELEELGNGLCNSGKPFLWVVRSSEGHKLSEELRGKCKEKGLIVSWCPQLEVLKHKATGCFLTHCGWNSTMEAIATAVPMVAMPQSADQPTIAKYVETAWEIGVRAQLDEKGSVTKEEVEISIKKVMDGKRAVEYKRNAAKWMQKAKEAAQVGGSSDKNIAEFVAKYLSNYMSTPPPAAVTVANATSNVGDDNHGGGRVLLLPFPAAQGHTNPMLQFGRRLAYHGLRPTLVTTRYVLSTTPPPGDPFRVAAISDGFDDDLRTLEAHGARTLAELLVSEARAGRPARVLVYDPHLPWARRVARDDGVGAAAFMPQPCAVDLIYGEVCAGRLALPVTPADVSGLYTRGALGVELGHDDLPPFVATPELTPAFCEQSVAQFAGLEDADDVLVNSFSDLEPKEAAYMEATWRAKTVGPLLPSFYIGDGPLPSNTAYGFNLFTSTVPCMEWLDKQPPRSVVFVSYGTFSSYDAAKLEEVGNGLCNSGKPFLWVVRSNEEHKLSRELREKCGKRGLIVPFCPQLEVLAHKATGCFLSHCGWNSTLEAIVNGVPLVAMPYWVDQPTISKYMESLWCMGVRVWQEKSGGIQREEVERCIREVMDGDRKEDYRRSHV</sequence>
<evidence type="ECO:0000256" key="4">
    <source>
        <dbReference type="ARBA" id="ARBA00022679"/>
    </source>
</evidence>
<dbReference type="Proteomes" id="UP000006591">
    <property type="component" value="Chromosome 3"/>
</dbReference>
<dbReference type="PANTHER" id="PTHR11926:SF715">
    <property type="entry name" value="OS04G0204000 PROTEIN"/>
    <property type="match status" value="1"/>
</dbReference>
<evidence type="ECO:0000256" key="1">
    <source>
        <dbReference type="ARBA" id="ARBA00009995"/>
    </source>
</evidence>
<dbReference type="PANTHER" id="PTHR11926">
    <property type="entry name" value="GLUCOSYL/GLUCURONOSYL TRANSFERASES"/>
    <property type="match status" value="1"/>
</dbReference>
<dbReference type="CDD" id="cd03784">
    <property type="entry name" value="GT1_Gtf-like"/>
    <property type="match status" value="2"/>
</dbReference>
<dbReference type="AlphaFoldDB" id="A0A0E0GPA0"/>
<evidence type="ECO:0000256" key="3">
    <source>
        <dbReference type="ARBA" id="ARBA00022676"/>
    </source>
</evidence>
<dbReference type="EnsemblPlants" id="ONIVA03G23670.1">
    <property type="protein sequence ID" value="ONIVA03G23670.1"/>
    <property type="gene ID" value="ONIVA03G23670"/>
</dbReference>
<proteinExistence type="inferred from homology"/>
<comment type="function">
    <text evidence="5">Involved in the detoxification of the Fusarium mycotoxin deoxynivalenol by the transfer of glucose from UDP-D-glucose to the hydroxyl group at C-3, forming deoxynivalenol-3-O-beta-D-glucoside.</text>
</comment>
<dbReference type="GO" id="GO:0098754">
    <property type="term" value="P:detoxification"/>
    <property type="evidence" value="ECO:0007669"/>
    <property type="project" value="UniProtKB-ARBA"/>
</dbReference>
<dbReference type="FunFam" id="3.40.50.2000:FF:000388">
    <property type="entry name" value="UDP-glycosyltransferase 79"/>
    <property type="match status" value="1"/>
</dbReference>
<comment type="similarity">
    <text evidence="1">Belongs to the UDP-glycosyltransferase family.</text>
</comment>
<dbReference type="FunFam" id="3.40.50.2000:FF:000019">
    <property type="entry name" value="Glycosyltransferase"/>
    <property type="match status" value="1"/>
</dbReference>
<name>A0A0E0GPA0_ORYNI</name>
<evidence type="ECO:0000256" key="6">
    <source>
        <dbReference type="ARBA" id="ARBA00077935"/>
    </source>
</evidence>
<dbReference type="GO" id="GO:0080044">
    <property type="term" value="F:quercetin 7-O-glucosyltransferase activity"/>
    <property type="evidence" value="ECO:0007669"/>
    <property type="project" value="TreeGrafter"/>
</dbReference>
<dbReference type="HOGENOM" id="CLU_001724_8_1_1"/>
<reference evidence="7" key="2">
    <citation type="submission" date="2018-04" db="EMBL/GenBank/DDBJ databases">
        <title>OnivRS2 (Oryza nivara Reference Sequence Version 2).</title>
        <authorList>
            <person name="Zhang J."/>
            <person name="Kudrna D."/>
            <person name="Lee S."/>
            <person name="Talag J."/>
            <person name="Rajasekar S."/>
            <person name="Welchert J."/>
            <person name="Hsing Y.-I."/>
            <person name="Wing R.A."/>
        </authorList>
    </citation>
    <scope>NUCLEOTIDE SEQUENCE [LARGE SCALE GENOMIC DNA]</scope>
    <source>
        <strain evidence="7">SL10</strain>
    </source>
</reference>
<dbReference type="GO" id="GO:0080043">
    <property type="term" value="F:quercetin 3-O-glucosyltransferase activity"/>
    <property type="evidence" value="ECO:0007669"/>
    <property type="project" value="TreeGrafter"/>
</dbReference>
<keyword evidence="3" id="KW-0328">Glycosyltransferase</keyword>
<keyword evidence="2" id="KW-0216">Detoxification</keyword>
<dbReference type="SUPFAM" id="SSF53756">
    <property type="entry name" value="UDP-Glycosyltransferase/glycogen phosphorylase"/>
    <property type="match status" value="2"/>
</dbReference>
<dbReference type="eggNOG" id="KOG1192">
    <property type="taxonomic scope" value="Eukaryota"/>
</dbReference>
<dbReference type="FunFam" id="3.40.50.2000:FF:000057">
    <property type="entry name" value="Glycosyltransferase"/>
    <property type="match status" value="2"/>
</dbReference>
<evidence type="ECO:0000313" key="8">
    <source>
        <dbReference type="Proteomes" id="UP000006591"/>
    </source>
</evidence>
<dbReference type="InterPro" id="IPR035595">
    <property type="entry name" value="UDP_glycos_trans_CS"/>
</dbReference>
<keyword evidence="4" id="KW-0808">Transferase</keyword>
<protein>
    <recommendedName>
        <fullName evidence="6">Deoxynivalenol-UDP-glucosyltransferase</fullName>
    </recommendedName>
</protein>
<dbReference type="PROSITE" id="PS00375">
    <property type="entry name" value="UDPGT"/>
    <property type="match status" value="2"/>
</dbReference>
<keyword evidence="8" id="KW-1185">Reference proteome</keyword>
<evidence type="ECO:0000313" key="7">
    <source>
        <dbReference type="EnsemblPlants" id="ONIVA03G23670.1"/>
    </source>
</evidence>
<evidence type="ECO:0000256" key="5">
    <source>
        <dbReference type="ARBA" id="ARBA00058521"/>
    </source>
</evidence>
<organism evidence="7">
    <name type="scientific">Oryza nivara</name>
    <name type="common">Indian wild rice</name>
    <name type="synonym">Oryza sativa f. spontanea</name>
    <dbReference type="NCBI Taxonomy" id="4536"/>
    <lineage>
        <taxon>Eukaryota</taxon>
        <taxon>Viridiplantae</taxon>
        <taxon>Streptophyta</taxon>
        <taxon>Embryophyta</taxon>
        <taxon>Tracheophyta</taxon>
        <taxon>Spermatophyta</taxon>
        <taxon>Magnoliopsida</taxon>
        <taxon>Liliopsida</taxon>
        <taxon>Poales</taxon>
        <taxon>Poaceae</taxon>
        <taxon>BOP clade</taxon>
        <taxon>Oryzoideae</taxon>
        <taxon>Oryzeae</taxon>
        <taxon>Oryzinae</taxon>
        <taxon>Oryza</taxon>
    </lineage>
</organism>
<dbReference type="Gramene" id="ONIVA03G23670.1">
    <property type="protein sequence ID" value="ONIVA03G23670.1"/>
    <property type="gene ID" value="ONIVA03G23670"/>
</dbReference>
<dbReference type="InterPro" id="IPR002213">
    <property type="entry name" value="UDP_glucos_trans"/>
</dbReference>
<dbReference type="Pfam" id="PF00201">
    <property type="entry name" value="UDPGT"/>
    <property type="match status" value="2"/>
</dbReference>
<accession>A0A0E0GPA0</accession>
<reference evidence="7" key="1">
    <citation type="submission" date="2015-04" db="UniProtKB">
        <authorList>
            <consortium name="EnsemblPlants"/>
        </authorList>
    </citation>
    <scope>IDENTIFICATION</scope>
    <source>
        <strain evidence="7">SL10</strain>
    </source>
</reference>
<evidence type="ECO:0000256" key="2">
    <source>
        <dbReference type="ARBA" id="ARBA00022575"/>
    </source>
</evidence>
<dbReference type="Gene3D" id="3.40.50.2000">
    <property type="entry name" value="Glycogen Phosphorylase B"/>
    <property type="match status" value="4"/>
</dbReference>
<dbReference type="STRING" id="4536.A0A0E0GPA0"/>